<proteinExistence type="predicted"/>
<accession>A0A7K1KSR4</accession>
<dbReference type="Proteomes" id="UP000432015">
    <property type="component" value="Unassembled WGS sequence"/>
</dbReference>
<evidence type="ECO:0000313" key="2">
    <source>
        <dbReference type="Proteomes" id="UP000432015"/>
    </source>
</evidence>
<dbReference type="AlphaFoldDB" id="A0A7K1KSR4"/>
<evidence type="ECO:0000313" key="1">
    <source>
        <dbReference type="EMBL" id="MUN35057.1"/>
    </source>
</evidence>
<name>A0A7K1KSR4_9ACTN</name>
<gene>
    <name evidence="1" type="ORF">GNZ18_00350</name>
</gene>
<reference evidence="1 2" key="1">
    <citation type="submission" date="2019-11" db="EMBL/GenBank/DDBJ databases">
        <authorList>
            <person name="Cao P."/>
        </authorList>
    </citation>
    <scope>NUCLEOTIDE SEQUENCE [LARGE SCALE GENOMIC DNA]</scope>
    <source>
        <strain evidence="1 2">NEAU-AAG5</strain>
    </source>
</reference>
<sequence length="672" mass="72330">MSEWARTVAEAAAVVGADFDAELVARMLDRPESEIFDAIGDLLGRDLVRSVARGPYFAFRHPVVHRAVYYGSELSVRVCLHVRADEVLAERGAAAVVRAPHVEQWAGHGDLAAVDVLEEASQAVSGTQPVTAASWLSAAWRLLPHQPCHEARQTRLLLRLAKARGAAGELRECRDLMHEVLRVLPREPLGEHAKAVAFTATVQRLLGSHAETAALLRAEIETLGDNDPAGRAALMFELAARELHGGGGWSACSRVARQALRLAEECGSRSRQLACHGLLAKACVSGGMLEAAADHLGRATAILDGMLDGDFTYSLDAVVWVGWSDALLERWDDALRHFGKAVEFATRTGRQLALPHLLVGQVFALYNTGRLAEAQAAAENAVYLAQQSRSPDQMISAYSMLAWTDVIMGRMDRGLESILVATDHVRGEVGGFEALALRMLAEAKLLAGDPEGCLALLPAVGGAELPATDACSRMAWYELLTRAELALGRAEAATKWAEAATSAATLLDQQGRNGLAMLAQAEALLATEPEAALPSAERAVSSLTAAGMTVDAHRARVILAKSLWHHDRYDDATREVKDTQLALNQLGAVTLSQRASSSSSFRPALPLSGLGQRLEPWTSVDRNRIESSTRCLIVRRVGTSKRPAVPCVPLLNWENRFITSLTLVSTKSPRAS</sequence>
<dbReference type="Gene3D" id="1.25.40.10">
    <property type="entry name" value="Tetratricopeptide repeat domain"/>
    <property type="match status" value="1"/>
</dbReference>
<dbReference type="SUPFAM" id="SSF48452">
    <property type="entry name" value="TPR-like"/>
    <property type="match status" value="1"/>
</dbReference>
<protein>
    <submittedName>
        <fullName evidence="1">Uncharacterized protein</fullName>
    </submittedName>
</protein>
<dbReference type="EMBL" id="WOFH01000001">
    <property type="protein sequence ID" value="MUN35057.1"/>
    <property type="molecule type" value="Genomic_DNA"/>
</dbReference>
<comment type="caution">
    <text evidence="1">The sequence shown here is derived from an EMBL/GenBank/DDBJ whole genome shotgun (WGS) entry which is preliminary data.</text>
</comment>
<keyword evidence="2" id="KW-1185">Reference proteome</keyword>
<dbReference type="InterPro" id="IPR011990">
    <property type="entry name" value="TPR-like_helical_dom_sf"/>
</dbReference>
<organism evidence="1 2">
    <name type="scientific">Actinomadura litoris</name>
    <dbReference type="NCBI Taxonomy" id="2678616"/>
    <lineage>
        <taxon>Bacteria</taxon>
        <taxon>Bacillati</taxon>
        <taxon>Actinomycetota</taxon>
        <taxon>Actinomycetes</taxon>
        <taxon>Streptosporangiales</taxon>
        <taxon>Thermomonosporaceae</taxon>
        <taxon>Actinomadura</taxon>
    </lineage>
</organism>